<dbReference type="Pfam" id="PF06977">
    <property type="entry name" value="SdiA-regulated"/>
    <property type="match status" value="1"/>
</dbReference>
<keyword evidence="3" id="KW-0472">Membrane</keyword>
<accession>A0A7X1PH45</accession>
<dbReference type="InterPro" id="IPR009722">
    <property type="entry name" value="YjiK/CarP"/>
</dbReference>
<dbReference type="AlphaFoldDB" id="A0A7X1PH45"/>
<dbReference type="Proteomes" id="UP000486534">
    <property type="component" value="Unassembled WGS sequence"/>
</dbReference>
<name>A0A7X1PH45_9PSED</name>
<organism evidence="4 5">
    <name type="scientific">Pseudomonas piscis</name>
    <dbReference type="NCBI Taxonomy" id="2614538"/>
    <lineage>
        <taxon>Bacteria</taxon>
        <taxon>Pseudomonadati</taxon>
        <taxon>Pseudomonadota</taxon>
        <taxon>Gammaproteobacteria</taxon>
        <taxon>Pseudomonadales</taxon>
        <taxon>Pseudomonadaceae</taxon>
        <taxon>Pseudomonas</taxon>
    </lineage>
</organism>
<gene>
    <name evidence="4" type="ORF">GDH07_01755</name>
</gene>
<keyword evidence="4" id="KW-0238">DNA-binding</keyword>
<protein>
    <submittedName>
        <fullName evidence="4">DNA-binding protein</fullName>
    </submittedName>
</protein>
<evidence type="ECO:0000256" key="1">
    <source>
        <dbReference type="ARBA" id="ARBA00004236"/>
    </source>
</evidence>
<evidence type="ECO:0000256" key="2">
    <source>
        <dbReference type="ARBA" id="ARBA00022475"/>
    </source>
</evidence>
<proteinExistence type="predicted"/>
<reference evidence="4 5" key="1">
    <citation type="submission" date="2019-10" db="EMBL/GenBank/DDBJ databases">
        <title>Pseudomonas dajingensis sp. nov., isolated from the profound head ulcers of farmed Murray cod (Maccullochella peelii peelii).</title>
        <authorList>
            <person name="Liu Y."/>
        </authorList>
    </citation>
    <scope>NUCLEOTIDE SEQUENCE [LARGE SCALE GENOMIC DNA]</scope>
    <source>
        <strain evidence="4 5">MC042</strain>
    </source>
</reference>
<comment type="subcellular location">
    <subcellularLocation>
        <location evidence="1">Cell membrane</location>
    </subcellularLocation>
</comment>
<evidence type="ECO:0000313" key="4">
    <source>
        <dbReference type="EMBL" id="MQA52041.1"/>
    </source>
</evidence>
<evidence type="ECO:0000256" key="3">
    <source>
        <dbReference type="ARBA" id="ARBA00023136"/>
    </source>
</evidence>
<keyword evidence="2" id="KW-1003">Cell membrane</keyword>
<sequence length="302" mass="33900">MYRLSRVHPLYLLLGLVVVLLAAFAHNHRLWQRAWFDWQAYWQVTDPHSLGLGDYRVVREAQPIEGLDDVSALTYDPLRNSLFTVTNKQPELIELSLDGQVLRRIALVGFADPEAVEFISAGTYVISDERQQRLIKIHLQDDTQVVDAAQSEQVTLGVHLGGNKGFEGLAYDSRSKRLFVAKERDPMLIYEVQGFPGSEPGTPYGMHVVNNPKRDAALFVRDLSSLQYDERSGHLLALSDESRLVLELDAQGRPLSTLALGKGRQGLDRAVPQAEGIAMDDEGTLYLVSEPNLFYVFKKPAR</sequence>
<dbReference type="GO" id="GO:0005886">
    <property type="term" value="C:plasma membrane"/>
    <property type="evidence" value="ECO:0007669"/>
    <property type="project" value="UniProtKB-SubCell"/>
</dbReference>
<dbReference type="EMBL" id="WHUV01000001">
    <property type="protein sequence ID" value="MQA52041.1"/>
    <property type="molecule type" value="Genomic_DNA"/>
</dbReference>
<dbReference type="CDD" id="cd09971">
    <property type="entry name" value="SdiA-regulated"/>
    <property type="match status" value="1"/>
</dbReference>
<comment type="caution">
    <text evidence="4">The sequence shown here is derived from an EMBL/GenBank/DDBJ whole genome shotgun (WGS) entry which is preliminary data.</text>
</comment>
<dbReference type="SUPFAM" id="SSF50956">
    <property type="entry name" value="Thermostable phytase (3-phytase)"/>
    <property type="match status" value="1"/>
</dbReference>
<evidence type="ECO:0000313" key="5">
    <source>
        <dbReference type="Proteomes" id="UP000486534"/>
    </source>
</evidence>
<dbReference type="RefSeq" id="WP_152896557.1">
    <property type="nucleotide sequence ID" value="NZ_WHUV01000001.1"/>
</dbReference>
<dbReference type="GO" id="GO:0003677">
    <property type="term" value="F:DNA binding"/>
    <property type="evidence" value="ECO:0007669"/>
    <property type="project" value="UniProtKB-KW"/>
</dbReference>